<protein>
    <submittedName>
        <fullName evidence="6">Flagellar hook-associated protein 3</fullName>
    </submittedName>
</protein>
<evidence type="ECO:0000256" key="1">
    <source>
        <dbReference type="ARBA" id="ARBA00004365"/>
    </source>
</evidence>
<dbReference type="GO" id="GO:0009424">
    <property type="term" value="C:bacterial-type flagellum hook"/>
    <property type="evidence" value="ECO:0007669"/>
    <property type="project" value="InterPro"/>
</dbReference>
<name>A0A7X4KMK9_9BURK</name>
<accession>A0A7X4KMK9</accession>
<feature type="domain" description="Flagellin N-terminal" evidence="5">
    <location>
        <begin position="17"/>
        <end position="141"/>
    </location>
</feature>
<evidence type="ECO:0000256" key="2">
    <source>
        <dbReference type="ARBA" id="ARBA00004613"/>
    </source>
</evidence>
<comment type="similarity">
    <text evidence="3">Belongs to the bacterial flagellin family.</text>
</comment>
<evidence type="ECO:0000313" key="7">
    <source>
        <dbReference type="Proteomes" id="UP000450676"/>
    </source>
</evidence>
<dbReference type="PANTHER" id="PTHR42792">
    <property type="entry name" value="FLAGELLIN"/>
    <property type="match status" value="1"/>
</dbReference>
<dbReference type="GO" id="GO:0005198">
    <property type="term" value="F:structural molecule activity"/>
    <property type="evidence" value="ECO:0007669"/>
    <property type="project" value="InterPro"/>
</dbReference>
<proteinExistence type="inferred from homology"/>
<dbReference type="Pfam" id="PF00669">
    <property type="entry name" value="Flagellin_N"/>
    <property type="match status" value="1"/>
</dbReference>
<comment type="caution">
    <text evidence="6">The sequence shown here is derived from an EMBL/GenBank/DDBJ whole genome shotgun (WGS) entry which is preliminary data.</text>
</comment>
<dbReference type="InterPro" id="IPR001029">
    <property type="entry name" value="Flagellin_N"/>
</dbReference>
<reference evidence="6 7" key="1">
    <citation type="submission" date="2019-12" db="EMBL/GenBank/DDBJ databases">
        <title>Novel species isolated from a subtropical stream in China.</title>
        <authorList>
            <person name="Lu H."/>
        </authorList>
    </citation>
    <scope>NUCLEOTIDE SEQUENCE [LARGE SCALE GENOMIC DNA]</scope>
    <source>
        <strain evidence="6 7">FT127W</strain>
    </source>
</reference>
<dbReference type="PANTHER" id="PTHR42792:SF1">
    <property type="entry name" value="FLAGELLAR HOOK-ASSOCIATED PROTEIN 3"/>
    <property type="match status" value="1"/>
</dbReference>
<dbReference type="NCBIfam" id="TIGR02550">
    <property type="entry name" value="flagell_flgL"/>
    <property type="match status" value="1"/>
</dbReference>
<keyword evidence="6" id="KW-0966">Cell projection</keyword>
<evidence type="ECO:0000259" key="5">
    <source>
        <dbReference type="Pfam" id="PF00669"/>
    </source>
</evidence>
<dbReference type="Proteomes" id="UP000450676">
    <property type="component" value="Unassembled WGS sequence"/>
</dbReference>
<dbReference type="AlphaFoldDB" id="A0A7X4KMK9"/>
<organism evidence="6 7">
    <name type="scientific">Pseudoduganella aquatica</name>
    <dbReference type="NCBI Taxonomy" id="2660641"/>
    <lineage>
        <taxon>Bacteria</taxon>
        <taxon>Pseudomonadati</taxon>
        <taxon>Pseudomonadota</taxon>
        <taxon>Betaproteobacteria</taxon>
        <taxon>Burkholderiales</taxon>
        <taxon>Oxalobacteraceae</taxon>
        <taxon>Telluria group</taxon>
        <taxon>Pseudoduganella</taxon>
    </lineage>
</organism>
<dbReference type="SUPFAM" id="SSF64518">
    <property type="entry name" value="Phase 1 flagellin"/>
    <property type="match status" value="1"/>
</dbReference>
<evidence type="ECO:0000256" key="3">
    <source>
        <dbReference type="ARBA" id="ARBA00005709"/>
    </source>
</evidence>
<dbReference type="GO" id="GO:0071973">
    <property type="term" value="P:bacterial-type flagellum-dependent cell motility"/>
    <property type="evidence" value="ECO:0007669"/>
    <property type="project" value="InterPro"/>
</dbReference>
<evidence type="ECO:0000256" key="4">
    <source>
        <dbReference type="ARBA" id="ARBA00023143"/>
    </source>
</evidence>
<keyword evidence="6" id="KW-0969">Cilium</keyword>
<dbReference type="Gene3D" id="1.20.1330.10">
    <property type="entry name" value="f41 fragment of flagellin, N-terminal domain"/>
    <property type="match status" value="2"/>
</dbReference>
<dbReference type="EMBL" id="WWCU01000022">
    <property type="protein sequence ID" value="MYN09369.1"/>
    <property type="molecule type" value="Genomic_DNA"/>
</dbReference>
<dbReference type="GO" id="GO:0005576">
    <property type="term" value="C:extracellular region"/>
    <property type="evidence" value="ECO:0007669"/>
    <property type="project" value="UniProtKB-SubCell"/>
</dbReference>
<keyword evidence="7" id="KW-1185">Reference proteome</keyword>
<sequence length="419" mass="44297">MTMRISSKTIYDNGVGQLGTLQTSLAKTQQQLATGRRVLTPADDPIASARALEVTQSQSINTQLATNRSNARSSLSQEEVALASATSLLQDIKTLTVNAGNGSMTNKDRESLAVELEGRLQDLLGIANTADGSGGYIFSGFKDSIPFSLNATGATYQGDQGERTLQVGSSRKISVSDSGSAIFENNATGNGSFKTGVDPANYGRGGTGIISPGAVTDTSALTDHQYAINFSVIPATPGVPKVTTYTVTDLTLNQPVPPNPVPPDPIPYTSGQSISFDGLQFEIKGDPADLDTFTVDPSNKKSVFETMRDLLTALRQDGEGAAGQARLTNALNQVNSNIDNASDNLLAVRASVGARMKELDYLDSSGEDLNIQYASTLSNLTEVDTIKAISQFTQQQINLEAAQKSYKTLTGLSLFNYIG</sequence>
<dbReference type="InterPro" id="IPR001492">
    <property type="entry name" value="Flagellin"/>
</dbReference>
<gene>
    <name evidence="6" type="primary">flgL</name>
    <name evidence="6" type="ORF">GTP77_18765</name>
</gene>
<evidence type="ECO:0000313" key="6">
    <source>
        <dbReference type="EMBL" id="MYN09369.1"/>
    </source>
</evidence>
<comment type="subcellular location">
    <subcellularLocation>
        <location evidence="1">Bacterial flagellum</location>
    </subcellularLocation>
    <subcellularLocation>
        <location evidence="2">Secreted</location>
    </subcellularLocation>
</comment>
<keyword evidence="6" id="KW-0282">Flagellum</keyword>
<keyword evidence="4" id="KW-0975">Bacterial flagellum</keyword>
<dbReference type="InterPro" id="IPR013384">
    <property type="entry name" value="Flagell_FlgL"/>
</dbReference>